<evidence type="ECO:0000313" key="1">
    <source>
        <dbReference type="EMBL" id="MFC1406198.1"/>
    </source>
</evidence>
<evidence type="ECO:0000313" key="2">
    <source>
        <dbReference type="Proteomes" id="UP001592528"/>
    </source>
</evidence>
<dbReference type="RefSeq" id="WP_084713386.1">
    <property type="nucleotide sequence ID" value="NZ_JBHEZZ010000027.1"/>
</dbReference>
<organism evidence="1 2">
    <name type="scientific">Streptacidiphilus cavernicola</name>
    <dbReference type="NCBI Taxonomy" id="3342716"/>
    <lineage>
        <taxon>Bacteria</taxon>
        <taxon>Bacillati</taxon>
        <taxon>Actinomycetota</taxon>
        <taxon>Actinomycetes</taxon>
        <taxon>Kitasatosporales</taxon>
        <taxon>Streptomycetaceae</taxon>
        <taxon>Streptacidiphilus</taxon>
    </lineage>
</organism>
<keyword evidence="2" id="KW-1185">Reference proteome</keyword>
<dbReference type="EMBL" id="JBHEZZ010000027">
    <property type="protein sequence ID" value="MFC1406198.1"/>
    <property type="molecule type" value="Genomic_DNA"/>
</dbReference>
<name>A0ABV6UXQ5_9ACTN</name>
<reference evidence="1 2" key="1">
    <citation type="submission" date="2024-09" db="EMBL/GenBank/DDBJ databases">
        <authorList>
            <person name="Lee S.D."/>
        </authorList>
    </citation>
    <scope>NUCLEOTIDE SEQUENCE [LARGE SCALE GENOMIC DNA]</scope>
    <source>
        <strain evidence="1 2">N1-5</strain>
    </source>
</reference>
<comment type="caution">
    <text evidence="1">The sequence shown here is derived from an EMBL/GenBank/DDBJ whole genome shotgun (WGS) entry which is preliminary data.</text>
</comment>
<dbReference type="Proteomes" id="UP001592528">
    <property type="component" value="Unassembled WGS sequence"/>
</dbReference>
<sequence length="434" mass="44882">MPAGRRAVLAAGAAVLVAGALGGEEWHDRRHTAGGGTSGTADPATVRAVQAVLDRRAAAVLARDQAALAATVLPTAQALRDSGAAMLGNLAQVPVGAWTYRLQALDAYPLPPVIGAEGAARLATRVELSYRLSGFDSEPVTATQYLTFTRSGSGGGTGSGGGWLLSSDSDHVGGDVQLWDLGPVTVVQGRSSLVLGLRDQGTLQQLADEADRAVPAVSAVWGTGWGQRTVLLAPLGLDQFGRLLGADPSGYTAIAAVTTGELGAAEAGRTERITVNPQVWDTLNALGRRVVTTHETTHVATRAITEQWTPRWLSEGAANWTGYLGTGRTPQQIAPELLADLRAGRIPARLPDDASFDGSAADLPQAYEQAWFACRSIVARHGQKALVALYRAVAAAGGSGGAAAALDTALRRSTGVGTSAFTAQWVADLRYAAR</sequence>
<protein>
    <recommendedName>
        <fullName evidence="3">Lipoprotein</fullName>
    </recommendedName>
</protein>
<gene>
    <name evidence="1" type="ORF">ACEZDJ_33385</name>
</gene>
<proteinExistence type="predicted"/>
<accession>A0ABV6UXQ5</accession>
<evidence type="ECO:0008006" key="3">
    <source>
        <dbReference type="Google" id="ProtNLM"/>
    </source>
</evidence>